<geneLocation type="plasmid" evidence="2">
    <name>pri-1</name>
</geneLocation>
<dbReference type="GeneID" id="61529866"/>
<reference evidence="2" key="1">
    <citation type="submission" date="2016-06" db="EMBL/GenBank/DDBJ databases">
        <authorList>
            <person name="Xu Y."/>
            <person name="Nagy A."/>
            <person name="Yan X."/>
            <person name="Kim S.W."/>
            <person name="Haley B."/>
            <person name="Liu N.T."/>
            <person name="Nou X."/>
        </authorList>
    </citation>
    <scope>NUCLEOTIDE SEQUENCE [LARGE SCALE GENOMIC DNA]</scope>
    <source>
        <strain evidence="2">ATCC 49129</strain>
        <plasmid evidence="2">pri-1</plasmid>
    </source>
</reference>
<evidence type="ECO:0000313" key="1">
    <source>
        <dbReference type="EMBL" id="ANJ76430.1"/>
    </source>
</evidence>
<name>A0A192A7I2_9RALS</name>
<sequence>MDEFDHLRGRLAELKPYLDDDNLPLIMASVASRTASSAAKEAIDRARVAEAVIHRARRGRQE</sequence>
<dbReference type="EMBL" id="CP016024">
    <property type="protein sequence ID" value="ANJ76430.1"/>
    <property type="molecule type" value="Genomic_DNA"/>
</dbReference>
<keyword evidence="2" id="KW-1185">Reference proteome</keyword>
<dbReference type="AlphaFoldDB" id="A0A192A7I2"/>
<keyword evidence="1" id="KW-0614">Plasmid</keyword>
<dbReference type="Proteomes" id="UP000078572">
    <property type="component" value="Plasmid pRI-1"/>
</dbReference>
<protein>
    <submittedName>
        <fullName evidence="1">Uncharacterized protein</fullName>
    </submittedName>
</protein>
<dbReference type="RefSeq" id="WP_024979644.1">
    <property type="nucleotide sequence ID" value="NZ_CP016024.1"/>
</dbReference>
<gene>
    <name evidence="1" type="ORF">A9Y76_27940</name>
</gene>
<organism evidence="1 2">
    <name type="scientific">Ralstonia insidiosa</name>
    <dbReference type="NCBI Taxonomy" id="190721"/>
    <lineage>
        <taxon>Bacteria</taxon>
        <taxon>Pseudomonadati</taxon>
        <taxon>Pseudomonadota</taxon>
        <taxon>Betaproteobacteria</taxon>
        <taxon>Burkholderiales</taxon>
        <taxon>Burkholderiaceae</taxon>
        <taxon>Ralstonia</taxon>
    </lineage>
</organism>
<proteinExistence type="predicted"/>
<evidence type="ECO:0000313" key="2">
    <source>
        <dbReference type="Proteomes" id="UP000078572"/>
    </source>
</evidence>
<accession>A0A192A7I2</accession>